<keyword evidence="2" id="KW-1185">Reference proteome</keyword>
<sequence length="458" mass="50499">MSDTFSGSLAAVTLDDVLYGGTCGPISLKDFETFLTHKQHSVEYLRFVVWYRSYVSRFSSLSLELRNRSPPISAYDETDLDCKLPSPARLARFVSQASSSQSSHALFGTTSCSTTATLLSSAGSQPFRAECASVARSFLDSNAPSSMILNIPPELVDATLTYLSHTTHPSVFHPVYQLSCEMLQMSSLPFFLAEAAPNINREKQLYWWLYGAFKFLLGWAVTIGCLFIHKNESGKPVPVRQRAWRLWAVPFLSLGGMQMYSAYRGFCYEVWGRGAMQLRPWEPVAPPLEHSTGTPAVDGECCRTAHTVTQESSSLKNGDKECLGGIGQIDISLARYDDFDLNIDSPGPVVLSTSSVSPNTEKKSLPAIVTSGHRDHWSSPPASRTLVSSAPSPPVTPSLNALPLPELSTRVRISGPERVVTNLRVRAVHKKMMRDILIVGFVWGTLWMVVILCLPWGR</sequence>
<protein>
    <submittedName>
        <fullName evidence="1">Uncharacterized protein</fullName>
    </submittedName>
</protein>
<evidence type="ECO:0000313" key="2">
    <source>
        <dbReference type="Proteomes" id="UP001055072"/>
    </source>
</evidence>
<dbReference type="EMBL" id="MU274904">
    <property type="protein sequence ID" value="KAI0092096.1"/>
    <property type="molecule type" value="Genomic_DNA"/>
</dbReference>
<accession>A0ACB8UD47</accession>
<dbReference type="Proteomes" id="UP001055072">
    <property type="component" value="Unassembled WGS sequence"/>
</dbReference>
<proteinExistence type="predicted"/>
<gene>
    <name evidence="1" type="ORF">BDY19DRAFT_928321</name>
</gene>
<evidence type="ECO:0000313" key="1">
    <source>
        <dbReference type="EMBL" id="KAI0092096.1"/>
    </source>
</evidence>
<comment type="caution">
    <text evidence="1">The sequence shown here is derived from an EMBL/GenBank/DDBJ whole genome shotgun (WGS) entry which is preliminary data.</text>
</comment>
<name>A0ACB8UD47_9APHY</name>
<reference evidence="1" key="1">
    <citation type="journal article" date="2021" name="Environ. Microbiol.">
        <title>Gene family expansions and transcriptome signatures uncover fungal adaptations to wood decay.</title>
        <authorList>
            <person name="Hage H."/>
            <person name="Miyauchi S."/>
            <person name="Viragh M."/>
            <person name="Drula E."/>
            <person name="Min B."/>
            <person name="Chaduli D."/>
            <person name="Navarro D."/>
            <person name="Favel A."/>
            <person name="Norest M."/>
            <person name="Lesage-Meessen L."/>
            <person name="Balint B."/>
            <person name="Merenyi Z."/>
            <person name="de Eugenio L."/>
            <person name="Morin E."/>
            <person name="Martinez A.T."/>
            <person name="Baldrian P."/>
            <person name="Stursova M."/>
            <person name="Martinez M.J."/>
            <person name="Novotny C."/>
            <person name="Magnuson J.K."/>
            <person name="Spatafora J.W."/>
            <person name="Maurice S."/>
            <person name="Pangilinan J."/>
            <person name="Andreopoulos W."/>
            <person name="LaButti K."/>
            <person name="Hundley H."/>
            <person name="Na H."/>
            <person name="Kuo A."/>
            <person name="Barry K."/>
            <person name="Lipzen A."/>
            <person name="Henrissat B."/>
            <person name="Riley R."/>
            <person name="Ahrendt S."/>
            <person name="Nagy L.G."/>
            <person name="Grigoriev I.V."/>
            <person name="Martin F."/>
            <person name="Rosso M.N."/>
        </authorList>
    </citation>
    <scope>NUCLEOTIDE SEQUENCE</scope>
    <source>
        <strain evidence="1">CBS 384.51</strain>
    </source>
</reference>
<organism evidence="1 2">
    <name type="scientific">Irpex rosettiformis</name>
    <dbReference type="NCBI Taxonomy" id="378272"/>
    <lineage>
        <taxon>Eukaryota</taxon>
        <taxon>Fungi</taxon>
        <taxon>Dikarya</taxon>
        <taxon>Basidiomycota</taxon>
        <taxon>Agaricomycotina</taxon>
        <taxon>Agaricomycetes</taxon>
        <taxon>Polyporales</taxon>
        <taxon>Irpicaceae</taxon>
        <taxon>Irpex</taxon>
    </lineage>
</organism>